<evidence type="ECO:0000313" key="2">
    <source>
        <dbReference type="EMBL" id="MET1256955.1"/>
    </source>
</evidence>
<protein>
    <submittedName>
        <fullName evidence="2">Integrating conjugative element protein</fullName>
    </submittedName>
</protein>
<dbReference type="NCBIfam" id="TIGR03755">
    <property type="entry name" value="conj_TIGR03755"/>
    <property type="match status" value="1"/>
</dbReference>
<dbReference type="Proteomes" id="UP001548189">
    <property type="component" value="Unassembled WGS sequence"/>
</dbReference>
<keyword evidence="3" id="KW-1185">Reference proteome</keyword>
<sequence>MYKYLKIFLLSVLFISSATFVEPVSTATSPTGDSMFYYRLGGGRVFRAVPRWEVTTINLSLRGTLTGLTCGGFDPKVTIANTMNRVKDGLEDMYAQMEAAASAAVANLPGYILSKINPNLYDLFMNSIAQAETRFSLATKSCEKIEAEIRNGGDPFEEFMTVSIGDTWKAGVGTNGVDIVDLEEQAESEARNNGLAHPCHGRAGGLNQPNFEVLGDVSEVGYNRLLNRSACLTSNITVTPSVPPLVQKFNSPGAVRTWVNQVVGEVSVDVSVNGDPSSTPGAGLLPKINSRKDEVYAKLEDLYEGSSDLTLANLKEVSAPGVLITAQVIEGMRTLSPQDAQIFMARIADEVGVADTIDSALLVRRTLATGQRETEFFANNSVQKHSNKAISEIDKEIDLVMKENEVRKKLLGESVPLLLNMVRAKETTSLLEVPVHPQSERKLRDGSVKN</sequence>
<dbReference type="EMBL" id="JBEVCJ010000031">
    <property type="protein sequence ID" value="MET1256955.1"/>
    <property type="molecule type" value="Genomic_DNA"/>
</dbReference>
<organism evidence="2 3">
    <name type="scientific">Aliikangiella maris</name>
    <dbReference type="NCBI Taxonomy" id="3162458"/>
    <lineage>
        <taxon>Bacteria</taxon>
        <taxon>Pseudomonadati</taxon>
        <taxon>Pseudomonadota</taxon>
        <taxon>Gammaproteobacteria</taxon>
        <taxon>Oceanospirillales</taxon>
        <taxon>Pleioneaceae</taxon>
        <taxon>Aliikangiella</taxon>
    </lineage>
</organism>
<evidence type="ECO:0000313" key="3">
    <source>
        <dbReference type="Proteomes" id="UP001548189"/>
    </source>
</evidence>
<feature type="signal peptide" evidence="1">
    <location>
        <begin position="1"/>
        <end position="21"/>
    </location>
</feature>
<keyword evidence="1" id="KW-0732">Signal</keyword>
<name>A0ABV2BYF1_9GAMM</name>
<evidence type="ECO:0000256" key="1">
    <source>
        <dbReference type="SAM" id="SignalP"/>
    </source>
</evidence>
<proteinExistence type="predicted"/>
<gene>
    <name evidence="2" type="ORF">ABVT43_17565</name>
</gene>
<dbReference type="RefSeq" id="WP_353897538.1">
    <property type="nucleotide sequence ID" value="NZ_JBEVCJ010000031.1"/>
</dbReference>
<dbReference type="InterPro" id="IPR021204">
    <property type="entry name" value="Integr_conj_element_PFL4711"/>
</dbReference>
<comment type="caution">
    <text evidence="2">The sequence shown here is derived from an EMBL/GenBank/DDBJ whole genome shotgun (WGS) entry which is preliminary data.</text>
</comment>
<feature type="chain" id="PRO_5045689217" evidence="1">
    <location>
        <begin position="22"/>
        <end position="450"/>
    </location>
</feature>
<reference evidence="2 3" key="1">
    <citation type="submission" date="2024-06" db="EMBL/GenBank/DDBJ databases">
        <authorList>
            <person name="Li F."/>
        </authorList>
    </citation>
    <scope>NUCLEOTIDE SEQUENCE [LARGE SCALE GENOMIC DNA]</scope>
    <source>
        <strain evidence="2 3">GXAS 311</strain>
    </source>
</reference>
<accession>A0ABV2BYF1</accession>